<dbReference type="SUPFAM" id="SSF54373">
    <property type="entry name" value="FAD-linked reductases, C-terminal domain"/>
    <property type="match status" value="1"/>
</dbReference>
<comment type="caution">
    <text evidence="6">The sequence shown here is derived from an EMBL/GenBank/DDBJ whole genome shotgun (WGS) entry which is preliminary data.</text>
</comment>
<evidence type="ECO:0000259" key="5">
    <source>
        <dbReference type="Pfam" id="PF16350"/>
    </source>
</evidence>
<dbReference type="EMBL" id="JACKXD010000003">
    <property type="protein sequence ID" value="MBB6646666.1"/>
    <property type="molecule type" value="Genomic_DNA"/>
</dbReference>
<dbReference type="InterPro" id="IPR029043">
    <property type="entry name" value="GcvT/YgfZ_C"/>
</dbReference>
<dbReference type="SUPFAM" id="SSF103025">
    <property type="entry name" value="Folate-binding domain"/>
    <property type="match status" value="1"/>
</dbReference>
<dbReference type="Gene3D" id="2.40.30.110">
    <property type="entry name" value="Aminomethyltransferase beta-barrel domains"/>
    <property type="match status" value="1"/>
</dbReference>
<evidence type="ECO:0000259" key="2">
    <source>
        <dbReference type="Pfam" id="PF01266"/>
    </source>
</evidence>
<feature type="domain" description="GCVT N-terminal" evidence="3">
    <location>
        <begin position="433"/>
        <end position="713"/>
    </location>
</feature>
<evidence type="ECO:0000313" key="6">
    <source>
        <dbReference type="EMBL" id="MBB6646666.1"/>
    </source>
</evidence>
<dbReference type="Pfam" id="PF01266">
    <property type="entry name" value="DAO"/>
    <property type="match status" value="1"/>
</dbReference>
<dbReference type="RefSeq" id="WP_185193025.1">
    <property type="nucleotide sequence ID" value="NZ_JACKXD010000003.1"/>
</dbReference>
<reference evidence="6 7" key="1">
    <citation type="submission" date="2020-08" db="EMBL/GenBank/DDBJ databases">
        <authorList>
            <person name="Seo M.-J."/>
        </authorList>
    </citation>
    <scope>NUCLEOTIDE SEQUENCE [LARGE SCALE GENOMIC DNA]</scope>
    <source>
        <strain evidence="6 7">MBLA0160</strain>
    </source>
</reference>
<organism evidence="6 7">
    <name type="scientific">Halobellus ruber</name>
    <dbReference type="NCBI Taxonomy" id="2761102"/>
    <lineage>
        <taxon>Archaea</taxon>
        <taxon>Methanobacteriati</taxon>
        <taxon>Methanobacteriota</taxon>
        <taxon>Stenosarchaea group</taxon>
        <taxon>Halobacteria</taxon>
        <taxon>Halobacteriales</taxon>
        <taxon>Haloferacaceae</taxon>
        <taxon>Halobellus</taxon>
    </lineage>
</organism>
<feature type="domain" description="Aminomethyltransferase C-terminal" evidence="4">
    <location>
        <begin position="759"/>
        <end position="824"/>
    </location>
</feature>
<dbReference type="SUPFAM" id="SSF101790">
    <property type="entry name" value="Aminomethyltransferase beta-barrel domain"/>
    <property type="match status" value="1"/>
</dbReference>
<name>A0A7J9SKV7_9EURY</name>
<dbReference type="Pfam" id="PF16350">
    <property type="entry name" value="FAO_M"/>
    <property type="match status" value="1"/>
</dbReference>
<evidence type="ECO:0000313" key="7">
    <source>
        <dbReference type="Proteomes" id="UP000546257"/>
    </source>
</evidence>
<evidence type="ECO:0000259" key="3">
    <source>
        <dbReference type="Pfam" id="PF01571"/>
    </source>
</evidence>
<dbReference type="InterPro" id="IPR027266">
    <property type="entry name" value="TrmE/GcvT-like"/>
</dbReference>
<proteinExistence type="inferred from homology"/>
<dbReference type="Gene3D" id="3.30.1360.120">
    <property type="entry name" value="Probable tRNA modification gtpase trme, domain 1"/>
    <property type="match status" value="1"/>
</dbReference>
<gene>
    <name evidence="6" type="ORF">H5V44_10280</name>
</gene>
<dbReference type="SUPFAM" id="SSF51905">
    <property type="entry name" value="FAD/NAD(P)-binding domain"/>
    <property type="match status" value="1"/>
</dbReference>
<accession>A0A7J9SKV7</accession>
<dbReference type="PANTHER" id="PTHR43757">
    <property type="entry name" value="AMINOMETHYLTRANSFERASE"/>
    <property type="match status" value="1"/>
</dbReference>
<dbReference type="PANTHER" id="PTHR43757:SF2">
    <property type="entry name" value="AMINOMETHYLTRANSFERASE, MITOCHONDRIAL"/>
    <property type="match status" value="1"/>
</dbReference>
<dbReference type="Gene3D" id="3.50.50.60">
    <property type="entry name" value="FAD/NAD(P)-binding domain"/>
    <property type="match status" value="1"/>
</dbReference>
<sequence>MSTNDFPSNAGTVVIGSGIVGSSLVGELAERGRDDILLIDKGPLSDPGGSTGHASNFIFPVEHSKDMTQITSESRDIYREFGVFENSGGIEVARTEERMEELKRRVVSAKAFGEEAELLTAEEVGELVPFVNTDIVEGGFYSKGAGTCDPLRAGELYRQQAKDAGALRTAPNTEVTDLHVEDGEIAAVETDRGTVRADEVVIAAGLWSPKIAEMAGVDIPLTPAVHQLVSVGPIEFFEDTEGEINYPVVRDMDSRMYERQHGNDLEVGSYEHRPILWDVEDVPSIEESPLSPTQPPLTEDAFEQSMEHALEIVPEVLDDPGAGIRHSIDGLLSVTPDGHPLLGPIPEVDGLWSCAAIWIKEAPAIAREVSKWMTKGHPDIDIVAHDHVARFDEYGETDAFVESRAHEGFQKIYGIVHPREQWQSTRPLRTSGFYHRQQELDAEFFEAGGWERPRWFESNEDLVEEYDEEIEGLRRPNEWDSRWWSEITLAEHLHLRDNVGMIGDTGFGIFDVVGGDAAENMERICVAEMQSLDPGESVYTPVLAPNAGFVSDLTVARLGNNHYRVITGGAHAGQDKTWFGRHLEGDAELIGRSSELCTLGVWGPNAEALLDEITEEEMSAESFDFAEMKDVTVGPVEVKAFRISYVGEFGWELYCPMEKGQRLWDTVYEAGQEYDIRPVGTGVYGETGRMEKGYRLMGAELEIDYNPAEAGLTLHGVKEEDFVGKEAYAEALDSETAATLCTMSVTDHAPDGGEPRFMTGGEPILDGDGNVLIDDEGRRSYVTSAGTGPSVGKHLLMAYLPREYATEGRELQVEYFGQQYPVEVEVAGYGGVFDPDNARLFRNEY</sequence>
<comment type="similarity">
    <text evidence="1">Belongs to the GcvT family.</text>
</comment>
<dbReference type="Gene3D" id="3.30.9.10">
    <property type="entry name" value="D-Amino Acid Oxidase, subunit A, domain 2"/>
    <property type="match status" value="1"/>
</dbReference>
<dbReference type="InterPro" id="IPR036188">
    <property type="entry name" value="FAD/NAD-bd_sf"/>
</dbReference>
<dbReference type="Gene3D" id="3.30.70.1400">
    <property type="entry name" value="Aminomethyltransferase beta-barrel domains"/>
    <property type="match status" value="1"/>
</dbReference>
<dbReference type="InterPro" id="IPR006222">
    <property type="entry name" value="GCVT_N"/>
</dbReference>
<dbReference type="AlphaFoldDB" id="A0A7J9SKV7"/>
<protein>
    <submittedName>
        <fullName evidence="6">FAD-dependent oxidoreductase</fullName>
    </submittedName>
</protein>
<keyword evidence="7" id="KW-1185">Reference proteome</keyword>
<dbReference type="InterPro" id="IPR032503">
    <property type="entry name" value="FAO_M"/>
</dbReference>
<dbReference type="Pfam" id="PF01571">
    <property type="entry name" value="GCV_T"/>
    <property type="match status" value="1"/>
</dbReference>
<dbReference type="Pfam" id="PF08669">
    <property type="entry name" value="GCV_T_C"/>
    <property type="match status" value="1"/>
</dbReference>
<evidence type="ECO:0000256" key="1">
    <source>
        <dbReference type="ARBA" id="ARBA00008609"/>
    </source>
</evidence>
<dbReference type="InterPro" id="IPR006076">
    <property type="entry name" value="FAD-dep_OxRdtase"/>
</dbReference>
<feature type="domain" description="FAD dependent oxidoreductase" evidence="2">
    <location>
        <begin position="13"/>
        <end position="372"/>
    </location>
</feature>
<feature type="domain" description="FAD dependent oxidoreductase central" evidence="5">
    <location>
        <begin position="375"/>
        <end position="431"/>
    </location>
</feature>
<dbReference type="InterPro" id="IPR028896">
    <property type="entry name" value="GcvT/YgfZ/DmdA"/>
</dbReference>
<evidence type="ECO:0000259" key="4">
    <source>
        <dbReference type="Pfam" id="PF08669"/>
    </source>
</evidence>
<dbReference type="Proteomes" id="UP000546257">
    <property type="component" value="Unassembled WGS sequence"/>
</dbReference>
<dbReference type="InterPro" id="IPR013977">
    <property type="entry name" value="GcvT_C"/>
</dbReference>